<keyword evidence="3" id="KW-1185">Reference proteome</keyword>
<name>A0ABS5JYB0_9BACT</name>
<dbReference type="PROSITE" id="PS50022">
    <property type="entry name" value="FA58C_3"/>
    <property type="match status" value="1"/>
</dbReference>
<dbReference type="InterPro" id="IPR008979">
    <property type="entry name" value="Galactose-bd-like_sf"/>
</dbReference>
<dbReference type="Gene3D" id="2.60.120.260">
    <property type="entry name" value="Galactose-binding domain-like"/>
    <property type="match status" value="1"/>
</dbReference>
<dbReference type="SUPFAM" id="SSF49785">
    <property type="entry name" value="Galactose-binding domain-like"/>
    <property type="match status" value="1"/>
</dbReference>
<gene>
    <name evidence="2" type="ORF">KEM10_16225</name>
</gene>
<sequence>MDGNLNTRWSTFGEGEWLLFDMGKEKTVTSVDMAFFKGNERQGHFSIELSMDGENFNSVYSGSSSGTTLDLENYDFVDQSARFVRIIGMGNSSNEWNSITEVKINTEIATTIVSENYSEGWNLYPNPYRSGVLTINTPFSEMLACNLLIVDMGGKEVYKKSDFPANNGVITLADLDLIKGMYHLQIKNKQSTKVLPFVVTM</sequence>
<comment type="caution">
    <text evidence="2">The sequence shown here is derived from an EMBL/GenBank/DDBJ whole genome shotgun (WGS) entry which is preliminary data.</text>
</comment>
<dbReference type="Proteomes" id="UP000708576">
    <property type="component" value="Unassembled WGS sequence"/>
</dbReference>
<proteinExistence type="predicted"/>
<feature type="domain" description="F5/8 type C" evidence="1">
    <location>
        <begin position="1"/>
        <end position="107"/>
    </location>
</feature>
<dbReference type="InterPro" id="IPR026444">
    <property type="entry name" value="Secre_tail"/>
</dbReference>
<reference evidence="2 3" key="1">
    <citation type="journal article" date="2015" name="Int. J. Syst. Evol. Microbiol.">
        <title>Carboxylicivirga linearis sp. nov., isolated from a sea cucumber culture pond.</title>
        <authorList>
            <person name="Wang F.Q."/>
            <person name="Zhou Y.X."/>
            <person name="Lin X.Z."/>
            <person name="Chen G.J."/>
            <person name="Du Z.J."/>
        </authorList>
    </citation>
    <scope>NUCLEOTIDE SEQUENCE [LARGE SCALE GENOMIC DNA]</scope>
    <source>
        <strain evidence="2 3">FB218</strain>
    </source>
</reference>
<accession>A0ABS5JYB0</accession>
<protein>
    <submittedName>
        <fullName evidence="2">Discoidin domain-containing protein</fullName>
    </submittedName>
</protein>
<dbReference type="EMBL" id="JAGUCO010000015">
    <property type="protein sequence ID" value="MBS2099838.1"/>
    <property type="molecule type" value="Genomic_DNA"/>
</dbReference>
<organism evidence="2 3">
    <name type="scientific">Carboxylicivirga linearis</name>
    <dbReference type="NCBI Taxonomy" id="1628157"/>
    <lineage>
        <taxon>Bacteria</taxon>
        <taxon>Pseudomonadati</taxon>
        <taxon>Bacteroidota</taxon>
        <taxon>Bacteroidia</taxon>
        <taxon>Marinilabiliales</taxon>
        <taxon>Marinilabiliaceae</taxon>
        <taxon>Carboxylicivirga</taxon>
    </lineage>
</organism>
<evidence type="ECO:0000313" key="2">
    <source>
        <dbReference type="EMBL" id="MBS2099838.1"/>
    </source>
</evidence>
<evidence type="ECO:0000313" key="3">
    <source>
        <dbReference type="Proteomes" id="UP000708576"/>
    </source>
</evidence>
<dbReference type="NCBIfam" id="TIGR04183">
    <property type="entry name" value="Por_Secre_tail"/>
    <property type="match status" value="1"/>
</dbReference>
<evidence type="ECO:0000259" key="1">
    <source>
        <dbReference type="PROSITE" id="PS50022"/>
    </source>
</evidence>
<dbReference type="Pfam" id="PF18962">
    <property type="entry name" value="Por_Secre_tail"/>
    <property type="match status" value="1"/>
</dbReference>
<dbReference type="InterPro" id="IPR000421">
    <property type="entry name" value="FA58C"/>
</dbReference>
<dbReference type="Pfam" id="PF00754">
    <property type="entry name" value="F5_F8_type_C"/>
    <property type="match status" value="1"/>
</dbReference>